<name>A0AA39PI72_9AGAR</name>
<dbReference type="Proteomes" id="UP001175227">
    <property type="component" value="Unassembled WGS sequence"/>
</dbReference>
<dbReference type="EMBL" id="JAUEPR010000005">
    <property type="protein sequence ID" value="KAK0484743.1"/>
    <property type="molecule type" value="Genomic_DNA"/>
</dbReference>
<reference evidence="2" key="1">
    <citation type="submission" date="2023-06" db="EMBL/GenBank/DDBJ databases">
        <authorList>
            <consortium name="Lawrence Berkeley National Laboratory"/>
            <person name="Ahrendt S."/>
            <person name="Sahu N."/>
            <person name="Indic B."/>
            <person name="Wong-Bajracharya J."/>
            <person name="Merenyi Z."/>
            <person name="Ke H.-M."/>
            <person name="Monk M."/>
            <person name="Kocsube S."/>
            <person name="Drula E."/>
            <person name="Lipzen A."/>
            <person name="Balint B."/>
            <person name="Henrissat B."/>
            <person name="Andreopoulos B."/>
            <person name="Martin F.M."/>
            <person name="Harder C.B."/>
            <person name="Rigling D."/>
            <person name="Ford K.L."/>
            <person name="Foster G.D."/>
            <person name="Pangilinan J."/>
            <person name="Papanicolaou A."/>
            <person name="Barry K."/>
            <person name="LaButti K."/>
            <person name="Viragh M."/>
            <person name="Koriabine M."/>
            <person name="Yan M."/>
            <person name="Riley R."/>
            <person name="Champramary S."/>
            <person name="Plett K.L."/>
            <person name="Tsai I.J."/>
            <person name="Slot J."/>
            <person name="Sipos G."/>
            <person name="Plett J."/>
            <person name="Nagy L.G."/>
            <person name="Grigoriev I.V."/>
        </authorList>
    </citation>
    <scope>NUCLEOTIDE SEQUENCE</scope>
    <source>
        <strain evidence="2">ICMP 16352</strain>
    </source>
</reference>
<feature type="region of interest" description="Disordered" evidence="1">
    <location>
        <begin position="880"/>
        <end position="909"/>
    </location>
</feature>
<proteinExistence type="predicted"/>
<keyword evidence="3" id="KW-1185">Reference proteome</keyword>
<sequence length="1361" mass="152013">MVYVEFIAKAGMWIFQFYNRTKWSDDQSLHIKPFLCLIVCATTYQSKVRDGVGGNIERNGECVSGLQVMVLSVDLTHHLARRHSTSPPASSGDKDQTSSQADEETSSPRRDVIDINTTPGPITSETLPARSTNSSHISSCPGILMSSSAGESVHLTYPFAVHELFDKPWDYSTTAGQLFVHSSTCQRLGTFDGLCSDCKTLEGDHLLAGVQSRMKTGTHRNTPLAYHGIGALQRTIRKQRKSVRALQLQHLSSTRKLKTTNATLKHHKLWMEAIASGKFERVDRLARIALKRGLGIKEILRMYDRAAKKEYRPRSYTEEDYMRTLLLWRLGGQRIGNIAHKALSLPAVNTVRSRSIVPMIEASPGIPQLTTIQKNVMSSFAAITETVQKERIVHQSVMFDEIKCELRARWNPRTNYILGICREHGERVSLQFKSENEASLLKEALEGNQVHLATEATVGAIGLLTGESRLYSARPILLSGTCKAEKDADHAKLIDTTVKACAETQVRTICLASDGDPIRGRALIRLTFRHTLPETSPLHPILSQLSFMNLEVGDDDLTADKDYKHVFKRFRNLCLRKAGFTIHGVHIMPLSLHAHLVDNGLDTVRINNLLNLHDKQDVKLAYDLLKEIWSLPEIPASTNPRPGFTATRDALRTMGDLFRHLLMPYICVDLTLSEQLEHLSSAAHIVLALFVEECAQAKLMPNQLYLDVQMMIKNVFFCVAKVQLDDPEGRFWLSLLGTDRLEELFGIVRTMVGNDVNVDVLQLGDRVTNATEVSTILALYPHWDTPPRRLKLPALTRDGPVIHDHVDHLKPASWKGDVRVSSVDLQTCWSKGRRAVELAHPPLKIILDNLGPAVDMLRPFGVDMVKVPHDEIDDTLELDDESLDDSHSSPGQDSEGVTSNEGEEDNVSCDVGSGYQPYFDLDGKQDHLFLGIAEVIDITYQNQHHSQIPIPVLRDATTVVHYQILCIIPANADDDPTSTFDWKWSYRRSSSHQVPGRLVYPYKPVVCTPETGKPLYTFESMTLRAIASSMLKDLSPDDSHRLPQVAASPDFPYRESTGLACFVCEQNGKERDILDAAVKKCTYCQPPVALPTSNTRLLEHMGAHILYDKNIDRSLEPCGSCLRPSQVCTIYLKRSSSTISDMRVDQKDSVCINKELFKSKIAATSPSASPCSNILVTCPECPSKAPAVWKYNMPSHMRRKHPHVTQSNLRKEWAVSDREMDLMKKIWSDRHKNKNKQGLQISEAHKSAFALEGDLGGVQSRQLDPAGETTIDEDIVMSSDIQDAAEQAPKNSQGRKHRAREEVFGVCICGDTIVRNQVDDDVVACTHEGCTFGLVCLGEWITGSVRRVDHRSVVNADDSEN</sequence>
<protein>
    <submittedName>
        <fullName evidence="2">Uncharacterized protein</fullName>
    </submittedName>
</protein>
<evidence type="ECO:0000256" key="1">
    <source>
        <dbReference type="SAM" id="MobiDB-lite"/>
    </source>
</evidence>
<accession>A0AA39PI72</accession>
<evidence type="ECO:0000313" key="2">
    <source>
        <dbReference type="EMBL" id="KAK0484743.1"/>
    </source>
</evidence>
<gene>
    <name evidence="2" type="ORF">IW261DRAFT_1416659</name>
</gene>
<feature type="compositionally biased region" description="Polar residues" evidence="1">
    <location>
        <begin position="115"/>
        <end position="134"/>
    </location>
</feature>
<feature type="region of interest" description="Disordered" evidence="1">
    <location>
        <begin position="82"/>
        <end position="134"/>
    </location>
</feature>
<feature type="compositionally biased region" description="Polar residues" evidence="1">
    <location>
        <begin position="890"/>
        <end position="900"/>
    </location>
</feature>
<comment type="caution">
    <text evidence="2">The sequence shown here is derived from an EMBL/GenBank/DDBJ whole genome shotgun (WGS) entry which is preliminary data.</text>
</comment>
<evidence type="ECO:0000313" key="3">
    <source>
        <dbReference type="Proteomes" id="UP001175227"/>
    </source>
</evidence>
<organism evidence="2 3">
    <name type="scientific">Armillaria novae-zelandiae</name>
    <dbReference type="NCBI Taxonomy" id="153914"/>
    <lineage>
        <taxon>Eukaryota</taxon>
        <taxon>Fungi</taxon>
        <taxon>Dikarya</taxon>
        <taxon>Basidiomycota</taxon>
        <taxon>Agaricomycotina</taxon>
        <taxon>Agaricomycetes</taxon>
        <taxon>Agaricomycetidae</taxon>
        <taxon>Agaricales</taxon>
        <taxon>Marasmiineae</taxon>
        <taxon>Physalacriaceae</taxon>
        <taxon>Armillaria</taxon>
    </lineage>
</organism>